<keyword evidence="5 6" id="KW-0472">Membrane</keyword>
<dbReference type="AlphaFoldDB" id="A0A369NY22"/>
<reference evidence="7 8" key="1">
    <citation type="journal article" date="2018" name="Elife">
        <title>Discovery and characterization of a prevalent human gut bacterial enzyme sufficient for the inactivation of a family of plant toxins.</title>
        <authorList>
            <person name="Koppel N."/>
            <person name="Bisanz J.E."/>
            <person name="Pandelia M.E."/>
            <person name="Turnbaugh P.J."/>
            <person name="Balskus E.P."/>
        </authorList>
    </citation>
    <scope>NUCLEOTIDE SEQUENCE [LARGE SCALE GENOMIC DNA]</scope>
    <source>
        <strain evidence="7 8">OB21 GAM 11</strain>
    </source>
</reference>
<protein>
    <submittedName>
        <fullName evidence="7">YfcC family protein</fullName>
    </submittedName>
</protein>
<feature type="transmembrane region" description="Helical" evidence="6">
    <location>
        <begin position="384"/>
        <end position="405"/>
    </location>
</feature>
<evidence type="ECO:0000256" key="6">
    <source>
        <dbReference type="SAM" id="Phobius"/>
    </source>
</evidence>
<keyword evidence="4 6" id="KW-1133">Transmembrane helix</keyword>
<proteinExistence type="predicted"/>
<evidence type="ECO:0000256" key="1">
    <source>
        <dbReference type="ARBA" id="ARBA00004651"/>
    </source>
</evidence>
<evidence type="ECO:0000313" key="7">
    <source>
        <dbReference type="EMBL" id="RDC42014.1"/>
    </source>
</evidence>
<evidence type="ECO:0000256" key="2">
    <source>
        <dbReference type="ARBA" id="ARBA00022475"/>
    </source>
</evidence>
<feature type="transmembrane region" description="Helical" evidence="6">
    <location>
        <begin position="482"/>
        <end position="502"/>
    </location>
</feature>
<feature type="transmembrane region" description="Helical" evidence="6">
    <location>
        <begin position="354"/>
        <end position="372"/>
    </location>
</feature>
<evidence type="ECO:0000256" key="4">
    <source>
        <dbReference type="ARBA" id="ARBA00022989"/>
    </source>
</evidence>
<dbReference type="Proteomes" id="UP000253805">
    <property type="component" value="Unassembled WGS sequence"/>
</dbReference>
<dbReference type="EMBL" id="PPUT01000035">
    <property type="protein sequence ID" value="RDC42014.1"/>
    <property type="molecule type" value="Genomic_DNA"/>
</dbReference>
<accession>A0A369NY22</accession>
<comment type="subcellular location">
    <subcellularLocation>
        <location evidence="1">Cell membrane</location>
        <topology evidence="1">Multi-pass membrane protein</topology>
    </subcellularLocation>
</comment>
<dbReference type="InterPro" id="IPR051679">
    <property type="entry name" value="DASS-Related_Transporters"/>
</dbReference>
<dbReference type="InterPro" id="IPR018385">
    <property type="entry name" value="C4_dicarb_anaerob_car-like"/>
</dbReference>
<comment type="caution">
    <text evidence="7">The sequence shown here is derived from an EMBL/GenBank/DDBJ whole genome shotgun (WGS) entry which is preliminary data.</text>
</comment>
<evidence type="ECO:0000313" key="8">
    <source>
        <dbReference type="Proteomes" id="UP000253805"/>
    </source>
</evidence>
<feature type="transmembrane region" description="Helical" evidence="6">
    <location>
        <begin position="514"/>
        <end position="533"/>
    </location>
</feature>
<gene>
    <name evidence="7" type="ORF">C1850_10540</name>
</gene>
<dbReference type="PANTHER" id="PTHR43652:SF6">
    <property type="entry name" value="ARGININE REPRESSOR"/>
    <property type="match status" value="1"/>
</dbReference>
<feature type="transmembrane region" description="Helical" evidence="6">
    <location>
        <begin position="102"/>
        <end position="121"/>
    </location>
</feature>
<feature type="transmembrane region" description="Helical" evidence="6">
    <location>
        <begin position="58"/>
        <end position="81"/>
    </location>
</feature>
<keyword evidence="2" id="KW-1003">Cell membrane</keyword>
<feature type="transmembrane region" description="Helical" evidence="6">
    <location>
        <begin position="417"/>
        <end position="443"/>
    </location>
</feature>
<dbReference type="PANTHER" id="PTHR43652">
    <property type="entry name" value="BASIC AMINO ACID ANTIPORTER YFCC-RELATED"/>
    <property type="match status" value="1"/>
</dbReference>
<organism evidence="7 8">
    <name type="scientific">Adlercreutzia equolifaciens subsp. celatus</name>
    <dbReference type="NCBI Taxonomy" id="394340"/>
    <lineage>
        <taxon>Bacteria</taxon>
        <taxon>Bacillati</taxon>
        <taxon>Actinomycetota</taxon>
        <taxon>Coriobacteriia</taxon>
        <taxon>Eggerthellales</taxon>
        <taxon>Eggerthellaceae</taxon>
        <taxon>Adlercreutzia</taxon>
    </lineage>
</organism>
<name>A0A369NY22_9ACTN</name>
<feature type="transmembrane region" description="Helical" evidence="6">
    <location>
        <begin position="260"/>
        <end position="280"/>
    </location>
</feature>
<feature type="transmembrane region" description="Helical" evidence="6">
    <location>
        <begin position="21"/>
        <end position="38"/>
    </location>
</feature>
<keyword evidence="3 6" id="KW-0812">Transmembrane</keyword>
<evidence type="ECO:0000256" key="3">
    <source>
        <dbReference type="ARBA" id="ARBA00022692"/>
    </source>
</evidence>
<feature type="transmembrane region" description="Helical" evidence="6">
    <location>
        <begin position="186"/>
        <end position="207"/>
    </location>
</feature>
<dbReference type="Pfam" id="PF03606">
    <property type="entry name" value="DcuC"/>
    <property type="match status" value="1"/>
</dbReference>
<feature type="transmembrane region" description="Helical" evidence="6">
    <location>
        <begin position="127"/>
        <end position="151"/>
    </location>
</feature>
<sequence length="534" mass="55658">MTMAAAEKGKKKRAPLSSFTILLIILVVLAIVTVIMSASGVEGVQGATLSQVLTAPVFGFQDAIGVCLFVMILGGFLGIVTETGALDAGIAALVHKLKGNELVLIPILMAIFSIGGTTYGMCEETVPFYLLLAATMVAAGFDSLTGAAVVLLGAGVGVMGSTVNPFAVGVAVDALNGIGVSVNQGIIIALGVIIWLVSLAIAIVFVMRYAKKVKADKGSTFLSLQEQQDMMNEWGMKESETEAADDDAAATPKMSGRQKWSLIVFALTFVIMIVSFIPWADLGVTIFDAGATTQEVTTTVTGEELVSAYDEANGTTTTLAAPVEATSVAEEEVTPAWSSFLTGVPLGSWYFDEASTWFLLMALVIGVIGGVSESRFVKAFINGAADMMSVVLIIALARSITVLMAKTGLDMWILNNAAAALTGMSAIIFAPLSFLLYIVLSFLIPSSSGMATVSIPILGGLAHQLNFSVETMVMIYSAGNGLVNLFTPTSGAIMGGLALAKVEYSTWLKFGAKLFVVLGVVCIVILTAAMVILS</sequence>
<dbReference type="GO" id="GO:0005886">
    <property type="term" value="C:plasma membrane"/>
    <property type="evidence" value="ECO:0007669"/>
    <property type="project" value="UniProtKB-SubCell"/>
</dbReference>
<evidence type="ECO:0000256" key="5">
    <source>
        <dbReference type="ARBA" id="ARBA00023136"/>
    </source>
</evidence>